<keyword evidence="8" id="KW-1185">Reference proteome</keyword>
<evidence type="ECO:0000256" key="2">
    <source>
        <dbReference type="ARBA" id="ARBA00022670"/>
    </source>
</evidence>
<dbReference type="EMBL" id="PVTT01000002">
    <property type="protein sequence ID" value="PRY93344.1"/>
    <property type="molecule type" value="Genomic_DNA"/>
</dbReference>
<dbReference type="GO" id="GO:0008234">
    <property type="term" value="F:cysteine-type peptidase activity"/>
    <property type="evidence" value="ECO:0007669"/>
    <property type="project" value="UniProtKB-KW"/>
</dbReference>
<evidence type="ECO:0000259" key="6">
    <source>
        <dbReference type="PROSITE" id="PS51935"/>
    </source>
</evidence>
<reference evidence="7 8" key="1">
    <citation type="submission" date="2018-03" db="EMBL/GenBank/DDBJ databases">
        <title>Genomic Encyclopedia of Archaeal and Bacterial Type Strains, Phase II (KMG-II): from individual species to whole genera.</title>
        <authorList>
            <person name="Goeker M."/>
        </authorList>
    </citation>
    <scope>NUCLEOTIDE SEQUENCE [LARGE SCALE GENOMIC DNA]</scope>
    <source>
        <strain evidence="7 8">DSM 29318</strain>
    </source>
</reference>
<dbReference type="InterPro" id="IPR051794">
    <property type="entry name" value="PG_Endopeptidase_C40"/>
</dbReference>
<dbReference type="Proteomes" id="UP000238801">
    <property type="component" value="Unassembled WGS sequence"/>
</dbReference>
<evidence type="ECO:0000256" key="5">
    <source>
        <dbReference type="SAM" id="MobiDB-lite"/>
    </source>
</evidence>
<keyword evidence="3" id="KW-0378">Hydrolase</keyword>
<dbReference type="InterPro" id="IPR038765">
    <property type="entry name" value="Papain-like_cys_pep_sf"/>
</dbReference>
<protein>
    <submittedName>
        <fullName evidence="7">NlpC/P60 family protein</fullName>
    </submittedName>
</protein>
<evidence type="ECO:0000256" key="4">
    <source>
        <dbReference type="ARBA" id="ARBA00022807"/>
    </source>
</evidence>
<name>A0A2T0X3A6_9RHOB</name>
<evidence type="ECO:0000313" key="7">
    <source>
        <dbReference type="EMBL" id="PRY93344.1"/>
    </source>
</evidence>
<comment type="caution">
    <text evidence="7">The sequence shown here is derived from an EMBL/GenBank/DDBJ whole genome shotgun (WGS) entry which is preliminary data.</text>
</comment>
<dbReference type="AlphaFoldDB" id="A0A2T0X3A6"/>
<dbReference type="OrthoDB" id="9813368at2"/>
<proteinExistence type="inferred from homology"/>
<gene>
    <name evidence="7" type="ORF">BCF33_2212</name>
</gene>
<dbReference type="PANTHER" id="PTHR47359:SF3">
    <property type="entry name" value="NLP_P60 DOMAIN-CONTAINING PROTEIN-RELATED"/>
    <property type="match status" value="1"/>
</dbReference>
<evidence type="ECO:0000256" key="3">
    <source>
        <dbReference type="ARBA" id="ARBA00022801"/>
    </source>
</evidence>
<evidence type="ECO:0000256" key="1">
    <source>
        <dbReference type="ARBA" id="ARBA00007074"/>
    </source>
</evidence>
<keyword evidence="2" id="KW-0645">Protease</keyword>
<organism evidence="7 8">
    <name type="scientific">Hasllibacter halocynthiae</name>
    <dbReference type="NCBI Taxonomy" id="595589"/>
    <lineage>
        <taxon>Bacteria</taxon>
        <taxon>Pseudomonadati</taxon>
        <taxon>Pseudomonadota</taxon>
        <taxon>Alphaproteobacteria</taxon>
        <taxon>Rhodobacterales</taxon>
        <taxon>Roseobacteraceae</taxon>
        <taxon>Hasllibacter</taxon>
    </lineage>
</organism>
<feature type="domain" description="NlpC/P60" evidence="6">
    <location>
        <begin position="118"/>
        <end position="250"/>
    </location>
</feature>
<evidence type="ECO:0000313" key="8">
    <source>
        <dbReference type="Proteomes" id="UP000238801"/>
    </source>
</evidence>
<dbReference type="PROSITE" id="PS51935">
    <property type="entry name" value="NLPC_P60"/>
    <property type="match status" value="1"/>
</dbReference>
<dbReference type="SUPFAM" id="SSF54001">
    <property type="entry name" value="Cysteine proteinases"/>
    <property type="match status" value="1"/>
</dbReference>
<dbReference type="RefSeq" id="WP_106160947.1">
    <property type="nucleotide sequence ID" value="NZ_PVTT01000002.1"/>
</dbReference>
<dbReference type="GO" id="GO:0006508">
    <property type="term" value="P:proteolysis"/>
    <property type="evidence" value="ECO:0007669"/>
    <property type="project" value="UniProtKB-KW"/>
</dbReference>
<sequence length="250" mass="26381">MRVGKGVVDLREAPRGTRERQLRFGEAVEVLARDDIWAQVLCRRIGSPGWTEWGALAEPLEPTHRIGARASHLYSGPRAQAPERDALPCGALIRVTGWAGAWAETPDGFVPAPHVATPAPEDDPVAVARRLLGTPYLWGGDGPAGIDCSGLVQLAWMTCGRGIPVDSGPQREALSVRGDLPDRIAAGDLIFWAGHVAMATGPDEIIHANGHHMAVERESLRDAVARIAASEGPTGGGPVNGFAPWGGRAG</sequence>
<feature type="region of interest" description="Disordered" evidence="5">
    <location>
        <begin position="229"/>
        <end position="250"/>
    </location>
</feature>
<dbReference type="Pfam" id="PF00877">
    <property type="entry name" value="NLPC_P60"/>
    <property type="match status" value="1"/>
</dbReference>
<dbReference type="Gene3D" id="3.90.1720.10">
    <property type="entry name" value="endopeptidase domain like (from Nostoc punctiforme)"/>
    <property type="match status" value="1"/>
</dbReference>
<comment type="similarity">
    <text evidence="1">Belongs to the peptidase C40 family.</text>
</comment>
<keyword evidence="4" id="KW-0788">Thiol protease</keyword>
<accession>A0A2T0X3A6</accession>
<dbReference type="InterPro" id="IPR000064">
    <property type="entry name" value="NLP_P60_dom"/>
</dbReference>
<dbReference type="PANTHER" id="PTHR47359">
    <property type="entry name" value="PEPTIDOGLYCAN DL-ENDOPEPTIDASE CWLO"/>
    <property type="match status" value="1"/>
</dbReference>